<dbReference type="Proteomes" id="UP000252415">
    <property type="component" value="Unassembled WGS sequence"/>
</dbReference>
<keyword evidence="2" id="KW-0378">Hydrolase</keyword>
<dbReference type="CDD" id="cd03140">
    <property type="entry name" value="GATase1_PfpI_3"/>
    <property type="match status" value="1"/>
</dbReference>
<dbReference type="OrthoDB" id="6003696at2"/>
<comment type="caution">
    <text evidence="2">The sequence shown here is derived from an EMBL/GenBank/DDBJ whole genome shotgun (WGS) entry which is preliminary data.</text>
</comment>
<evidence type="ECO:0000313" key="3">
    <source>
        <dbReference type="Proteomes" id="UP000252415"/>
    </source>
</evidence>
<dbReference type="EMBL" id="QPJD01000001">
    <property type="protein sequence ID" value="RCW51789.1"/>
    <property type="molecule type" value="Genomic_DNA"/>
</dbReference>
<dbReference type="InterPro" id="IPR050325">
    <property type="entry name" value="Prot/Nucl_acid_deglycase"/>
</dbReference>
<dbReference type="GO" id="GO:0005737">
    <property type="term" value="C:cytoplasm"/>
    <property type="evidence" value="ECO:0007669"/>
    <property type="project" value="TreeGrafter"/>
</dbReference>
<protein>
    <submittedName>
        <fullName evidence="2">Putative intracellular protease/amidase</fullName>
    </submittedName>
</protein>
<dbReference type="RefSeq" id="WP_114378056.1">
    <property type="nucleotide sequence ID" value="NZ_QPJD01000001.1"/>
</dbReference>
<dbReference type="Gene3D" id="3.40.50.880">
    <property type="match status" value="1"/>
</dbReference>
<dbReference type="GO" id="GO:0006508">
    <property type="term" value="P:proteolysis"/>
    <property type="evidence" value="ECO:0007669"/>
    <property type="project" value="UniProtKB-KW"/>
</dbReference>
<dbReference type="InterPro" id="IPR029062">
    <property type="entry name" value="Class_I_gatase-like"/>
</dbReference>
<dbReference type="GO" id="GO:0008233">
    <property type="term" value="F:peptidase activity"/>
    <property type="evidence" value="ECO:0007669"/>
    <property type="project" value="UniProtKB-KW"/>
</dbReference>
<keyword evidence="3" id="KW-1185">Reference proteome</keyword>
<dbReference type="PANTHER" id="PTHR48094">
    <property type="entry name" value="PROTEIN/NUCLEIC ACID DEGLYCASE DJ-1-RELATED"/>
    <property type="match status" value="1"/>
</dbReference>
<dbReference type="PANTHER" id="PTHR48094:SF19">
    <property type="entry name" value="DJ-1_PFPI DOMAIN-CONTAINING PROTEIN"/>
    <property type="match status" value="1"/>
</dbReference>
<dbReference type="SUPFAM" id="SSF52317">
    <property type="entry name" value="Class I glutamine amidotransferase-like"/>
    <property type="match status" value="1"/>
</dbReference>
<sequence length="193" mass="21175">MKQVLVFLTDGFADWEASYVCAELNKPNSGYQVKTIAVDLEPKTSMGGLRVLPDYDMSTDLALLDIPMLIVPGGTGWSDPINVQAKELIQHCFEREAGVAAICDATTFLGRHGFLEQHNHTSNSLPDLKLGAPNYSGDEHYVEAQAVVDRQLITANGSAAVEFTKLILEKLNVYQGEVLEQWYGIFKNGIISA</sequence>
<dbReference type="Pfam" id="PF01965">
    <property type="entry name" value="DJ-1_PfpI"/>
    <property type="match status" value="1"/>
</dbReference>
<keyword evidence="2" id="KW-0645">Protease</keyword>
<organism evidence="2 3">
    <name type="scientific">Paenibacillus prosopidis</name>
    <dbReference type="NCBI Taxonomy" id="630520"/>
    <lineage>
        <taxon>Bacteria</taxon>
        <taxon>Bacillati</taxon>
        <taxon>Bacillota</taxon>
        <taxon>Bacilli</taxon>
        <taxon>Bacillales</taxon>
        <taxon>Paenibacillaceae</taxon>
        <taxon>Paenibacillus</taxon>
    </lineage>
</organism>
<proteinExistence type="predicted"/>
<gene>
    <name evidence="2" type="ORF">DFP97_101131</name>
</gene>
<dbReference type="InterPro" id="IPR002818">
    <property type="entry name" value="DJ-1/PfpI"/>
</dbReference>
<dbReference type="AlphaFoldDB" id="A0A368W895"/>
<evidence type="ECO:0000259" key="1">
    <source>
        <dbReference type="Pfam" id="PF01965"/>
    </source>
</evidence>
<accession>A0A368W895</accession>
<feature type="domain" description="DJ-1/PfpI" evidence="1">
    <location>
        <begin position="2"/>
        <end position="169"/>
    </location>
</feature>
<name>A0A368W895_9BACL</name>
<reference evidence="2 3" key="1">
    <citation type="submission" date="2018-07" db="EMBL/GenBank/DDBJ databases">
        <title>Genomic Encyclopedia of Type Strains, Phase III (KMG-III): the genomes of soil and plant-associated and newly described type strains.</title>
        <authorList>
            <person name="Whitman W."/>
        </authorList>
    </citation>
    <scope>NUCLEOTIDE SEQUENCE [LARGE SCALE GENOMIC DNA]</scope>
    <source>
        <strain evidence="2 3">CECT 7506</strain>
    </source>
</reference>
<evidence type="ECO:0000313" key="2">
    <source>
        <dbReference type="EMBL" id="RCW51789.1"/>
    </source>
</evidence>